<comment type="caution">
    <text evidence="2">The sequence shown here is derived from an EMBL/GenBank/DDBJ whole genome shotgun (WGS) entry which is preliminary data.</text>
</comment>
<dbReference type="AlphaFoldDB" id="A0A834I6A9"/>
<name>A0A834I6A9_RHYFE</name>
<evidence type="ECO:0000313" key="2">
    <source>
        <dbReference type="EMBL" id="KAF7272378.1"/>
    </source>
</evidence>
<feature type="chain" id="PRO_5032707818" evidence="1">
    <location>
        <begin position="21"/>
        <end position="155"/>
    </location>
</feature>
<evidence type="ECO:0000256" key="1">
    <source>
        <dbReference type="SAM" id="SignalP"/>
    </source>
</evidence>
<organism evidence="2 3">
    <name type="scientific">Rhynchophorus ferrugineus</name>
    <name type="common">Red palm weevil</name>
    <name type="synonym">Curculio ferrugineus</name>
    <dbReference type="NCBI Taxonomy" id="354439"/>
    <lineage>
        <taxon>Eukaryota</taxon>
        <taxon>Metazoa</taxon>
        <taxon>Ecdysozoa</taxon>
        <taxon>Arthropoda</taxon>
        <taxon>Hexapoda</taxon>
        <taxon>Insecta</taxon>
        <taxon>Pterygota</taxon>
        <taxon>Neoptera</taxon>
        <taxon>Endopterygota</taxon>
        <taxon>Coleoptera</taxon>
        <taxon>Polyphaga</taxon>
        <taxon>Cucujiformia</taxon>
        <taxon>Curculionidae</taxon>
        <taxon>Dryophthorinae</taxon>
        <taxon>Rhynchophorus</taxon>
    </lineage>
</organism>
<dbReference type="EMBL" id="JAACXV010013773">
    <property type="protein sequence ID" value="KAF7272378.1"/>
    <property type="molecule type" value="Genomic_DNA"/>
</dbReference>
<accession>A0A834I6A9</accession>
<keyword evidence="3" id="KW-1185">Reference proteome</keyword>
<gene>
    <name evidence="2" type="ORF">GWI33_014833</name>
</gene>
<proteinExistence type="predicted"/>
<dbReference type="Proteomes" id="UP000625711">
    <property type="component" value="Unassembled WGS sequence"/>
</dbReference>
<protein>
    <submittedName>
        <fullName evidence="2">Uncharacterized protein</fullName>
    </submittedName>
</protein>
<feature type="signal peptide" evidence="1">
    <location>
        <begin position="1"/>
        <end position="20"/>
    </location>
</feature>
<sequence>MEFPGMVAAVVVVVPLLLLAAKLDRSAPGRGIGQQGREEIAITPNIVCWRFENNWENIYKAKSRIERKEKALETENPFVLRRRRDRELVSLSSRKAQTSVRYQSVMAEQTAKDREWETYGGPDGGIKRQMFARANILTGSSNIDEESLWSPSNEG</sequence>
<reference evidence="2" key="1">
    <citation type="submission" date="2020-08" db="EMBL/GenBank/DDBJ databases">
        <title>Genome sequencing and assembly of the red palm weevil Rhynchophorus ferrugineus.</title>
        <authorList>
            <person name="Dias G.B."/>
            <person name="Bergman C.M."/>
            <person name="Manee M."/>
        </authorList>
    </citation>
    <scope>NUCLEOTIDE SEQUENCE</scope>
    <source>
        <strain evidence="2">AA-2017</strain>
        <tissue evidence="2">Whole larva</tissue>
    </source>
</reference>
<keyword evidence="1" id="KW-0732">Signal</keyword>
<evidence type="ECO:0000313" key="3">
    <source>
        <dbReference type="Proteomes" id="UP000625711"/>
    </source>
</evidence>